<protein>
    <submittedName>
        <fullName evidence="9">Pentalenene oxygenase</fullName>
        <ecNumber evidence="9">1.14.15.32</ecNumber>
    </submittedName>
</protein>
<dbReference type="SUPFAM" id="SSF48264">
    <property type="entry name" value="Cytochrome P450"/>
    <property type="match status" value="1"/>
</dbReference>
<keyword evidence="6 8" id="KW-0503">Monooxygenase</keyword>
<dbReference type="InterPro" id="IPR036396">
    <property type="entry name" value="Cyt_P450_sf"/>
</dbReference>
<feature type="binding site" description="axial binding residue" evidence="7">
    <location>
        <position position="407"/>
    </location>
    <ligand>
        <name>heme</name>
        <dbReference type="ChEBI" id="CHEBI:30413"/>
    </ligand>
    <ligandPart>
        <name>Fe</name>
        <dbReference type="ChEBI" id="CHEBI:18248"/>
    </ligandPart>
</feature>
<reference evidence="9 10" key="1">
    <citation type="submission" date="2020-08" db="EMBL/GenBank/DDBJ databases">
        <title>Genomic Encyclopedia of Type Strains, Phase III (KMG-III): the genomes of soil and plant-associated and newly described type strains.</title>
        <authorList>
            <person name="Whitman W."/>
        </authorList>
    </citation>
    <scope>NUCLEOTIDE SEQUENCE [LARGE SCALE GENOMIC DNA]</scope>
    <source>
        <strain evidence="9 10">CECT 3146</strain>
    </source>
</reference>
<evidence type="ECO:0000256" key="8">
    <source>
        <dbReference type="RuleBase" id="RU000461"/>
    </source>
</evidence>
<dbReference type="PRINTS" id="PR00463">
    <property type="entry name" value="EP450I"/>
</dbReference>
<evidence type="ECO:0000256" key="2">
    <source>
        <dbReference type="ARBA" id="ARBA00022617"/>
    </source>
</evidence>
<dbReference type="GO" id="GO:0004497">
    <property type="term" value="F:monooxygenase activity"/>
    <property type="evidence" value="ECO:0007669"/>
    <property type="project" value="UniProtKB-KW"/>
</dbReference>
<evidence type="ECO:0000256" key="4">
    <source>
        <dbReference type="ARBA" id="ARBA00023002"/>
    </source>
</evidence>
<dbReference type="AlphaFoldDB" id="A0A7W8EYB0"/>
<keyword evidence="2 7" id="KW-0349">Heme</keyword>
<comment type="similarity">
    <text evidence="1 8">Belongs to the cytochrome P450 family.</text>
</comment>
<comment type="cofactor">
    <cofactor evidence="7">
        <name>heme</name>
        <dbReference type="ChEBI" id="CHEBI:30413"/>
    </cofactor>
</comment>
<keyword evidence="5 7" id="KW-0408">Iron</keyword>
<dbReference type="CDD" id="cd11049">
    <property type="entry name" value="CYP170A1-like"/>
    <property type="match status" value="1"/>
</dbReference>
<evidence type="ECO:0000313" key="10">
    <source>
        <dbReference type="Proteomes" id="UP000549009"/>
    </source>
</evidence>
<dbReference type="PROSITE" id="PS00086">
    <property type="entry name" value="CYTOCHROME_P450"/>
    <property type="match status" value="1"/>
</dbReference>
<dbReference type="EMBL" id="JACHJD010000047">
    <property type="protein sequence ID" value="MBB5109932.1"/>
    <property type="molecule type" value="Genomic_DNA"/>
</dbReference>
<sequence>MQSENCGTSEFPSNVRTVRAPHALPLLGHVVPLQRRPLDFLLEIGHHSDVVEVRIGLQRAYLVCRPDLVREVLVDSRRFDKGGWIFDNLRLLVGNGLVTATRDEHHRQRRHIQPAFHHSRIDQYVGVMTLEAVTATARWHAGVPLDMAEAMHTVTTRITMRTLFAADLDGAVATALQEALPIYLRGVYRRAMFPIRFPSTAPVPGNLRFARACRTLHGVIDSVIAAHRTPSEPVSLLDALTVSRDPDTGQTLTEGEIHEQVMAMLLAATETVASALTWTLYLLSTHPDEEKRLQAEADRILGDRPPTLSDLPHLAVARRVLNEALRIRPPAWLFTRVVTCPTNLAGIELKPKTTLLISPYLLHHRPDLFPQPERFVPDRWLSTSPLYRARAAQRGALLPFGAGNRKCIGDSYAITWALLVLVSIAARWRLRTVCDTPIRPVPKATLGTGRLLMIPEPRTPAA</sequence>
<dbReference type="InterPro" id="IPR002401">
    <property type="entry name" value="Cyt_P450_E_grp-I"/>
</dbReference>
<evidence type="ECO:0000256" key="5">
    <source>
        <dbReference type="ARBA" id="ARBA00023004"/>
    </source>
</evidence>
<organism evidence="9 10">
    <name type="scientific">Streptomyces spectabilis</name>
    <dbReference type="NCBI Taxonomy" id="68270"/>
    <lineage>
        <taxon>Bacteria</taxon>
        <taxon>Bacillati</taxon>
        <taxon>Actinomycetota</taxon>
        <taxon>Actinomycetes</taxon>
        <taxon>Kitasatosporales</taxon>
        <taxon>Streptomycetaceae</taxon>
        <taxon>Streptomyces</taxon>
    </lineage>
</organism>
<dbReference type="GO" id="GO:0005506">
    <property type="term" value="F:iron ion binding"/>
    <property type="evidence" value="ECO:0007669"/>
    <property type="project" value="InterPro"/>
</dbReference>
<evidence type="ECO:0000256" key="7">
    <source>
        <dbReference type="PIRSR" id="PIRSR602401-1"/>
    </source>
</evidence>
<gene>
    <name evidence="9" type="ORF">FHS40_009062</name>
</gene>
<dbReference type="InterPro" id="IPR017972">
    <property type="entry name" value="Cyt_P450_CS"/>
</dbReference>
<name>A0A7W8EYB0_STRST</name>
<dbReference type="EC" id="1.14.15.32" evidence="9"/>
<dbReference type="Proteomes" id="UP000549009">
    <property type="component" value="Unassembled WGS sequence"/>
</dbReference>
<evidence type="ECO:0000256" key="1">
    <source>
        <dbReference type="ARBA" id="ARBA00010617"/>
    </source>
</evidence>
<evidence type="ECO:0000256" key="6">
    <source>
        <dbReference type="ARBA" id="ARBA00023033"/>
    </source>
</evidence>
<evidence type="ECO:0000313" key="9">
    <source>
        <dbReference type="EMBL" id="MBB5109932.1"/>
    </source>
</evidence>
<dbReference type="Gene3D" id="1.10.630.10">
    <property type="entry name" value="Cytochrome P450"/>
    <property type="match status" value="1"/>
</dbReference>
<dbReference type="PANTHER" id="PTHR24291">
    <property type="entry name" value="CYTOCHROME P450 FAMILY 4"/>
    <property type="match status" value="1"/>
</dbReference>
<dbReference type="GO" id="GO:0020037">
    <property type="term" value="F:heme binding"/>
    <property type="evidence" value="ECO:0007669"/>
    <property type="project" value="InterPro"/>
</dbReference>
<dbReference type="Pfam" id="PF00067">
    <property type="entry name" value="p450"/>
    <property type="match status" value="1"/>
</dbReference>
<keyword evidence="3 7" id="KW-0479">Metal-binding</keyword>
<evidence type="ECO:0000256" key="3">
    <source>
        <dbReference type="ARBA" id="ARBA00022723"/>
    </source>
</evidence>
<keyword evidence="10" id="KW-1185">Reference proteome</keyword>
<dbReference type="InterPro" id="IPR050196">
    <property type="entry name" value="Cytochrome_P450_Monoox"/>
</dbReference>
<dbReference type="PRINTS" id="PR00385">
    <property type="entry name" value="P450"/>
</dbReference>
<accession>A0A7W8EYB0</accession>
<comment type="caution">
    <text evidence="9">The sequence shown here is derived from an EMBL/GenBank/DDBJ whole genome shotgun (WGS) entry which is preliminary data.</text>
</comment>
<dbReference type="InterPro" id="IPR001128">
    <property type="entry name" value="Cyt_P450"/>
</dbReference>
<dbReference type="PANTHER" id="PTHR24291:SF50">
    <property type="entry name" value="BIFUNCTIONAL ALBAFLAVENONE MONOOXYGENASE_TERPENE SYNTHASE"/>
    <property type="match status" value="1"/>
</dbReference>
<dbReference type="GO" id="GO:0016705">
    <property type="term" value="F:oxidoreductase activity, acting on paired donors, with incorporation or reduction of molecular oxygen"/>
    <property type="evidence" value="ECO:0007669"/>
    <property type="project" value="InterPro"/>
</dbReference>
<dbReference type="RefSeq" id="WP_184926995.1">
    <property type="nucleotide sequence ID" value="NZ_BMSQ01000048.1"/>
</dbReference>
<proteinExistence type="inferred from homology"/>
<keyword evidence="4 8" id="KW-0560">Oxidoreductase</keyword>